<feature type="region of interest" description="Disordered" evidence="1">
    <location>
        <begin position="686"/>
        <end position="740"/>
    </location>
</feature>
<dbReference type="Gene3D" id="3.30.2160.10">
    <property type="entry name" value="Hect, E3 ligase catalytic domain"/>
    <property type="match status" value="1"/>
</dbReference>
<dbReference type="OMA" id="EMASERC"/>
<dbReference type="OrthoDB" id="261641at2759"/>
<dbReference type="AlphaFoldDB" id="A0A0N1I561"/>
<dbReference type="VEuPathDB" id="TriTrypDB:Lsey_0118_0140"/>
<comment type="caution">
    <text evidence="2">The sequence shown here is derived from an EMBL/GenBank/DDBJ whole genome shotgun (WGS) entry which is preliminary data.</text>
</comment>
<proteinExistence type="predicted"/>
<sequence length="740" mass="81217">MLLNCNETFSTSFALDTLLSKLVAGVWETRPVSSREVLELISESLESSTMKQWYYVEMVRSFKTSVDALRQRGFPMQMTSPLYFRVPLEDGGVDELFPGGSHVAVTPNNYNAFELMLKQYYIYRKRPDTSGSYYEAVRGFLPISAQRNLLNPSFSPIIKFLSEHFLNSNSPWCVRSAEEWAQLGVTYAVSLAGRFFPVDSATPITTPVPFAEARRYVELASNTVNKLNGLLLTGATFNAFRLTDAAAIPPLLPPPSATAAERAVAMKPSPPQAQQQQKPAAIHVVHSPEKLAELESIGLRREICQSMTSAELSFWNYILKLRRNPAQIKDVSFRLEFGGGRSIDLKSNGAFIPVTKHNVDQFIEAAVRKQQEVHCYINEITSSSITATSSVSAVGAGAGSAPARRSSAQAPALLGGPVKTAPSTAAALKRSFSAEEVSVDGATCGQAHVEVASNSKPPMMEENTVFPTGSGQSASWNSTRLRLSDMDSAVVRSMLRLRALYNESRLTAAELDAQKLRFCLPCKEGVYDLIPNGREIRVGLRNFGEFILRVDEEKRRVEAGSSDGMADAMPPLDYDEGAFWTERSILGIWTYEITTELLAKSGLPPEEVVQQTTLEWDARFLRDSDDPQSVMKDSKGEILPSQLKNYLQMLHHRLRTIRLAILDARKCSKQLSDVDGSDVGEAELATASVVDPLPGNVSPASHMPDQMHRAPPPPTAADLNLFSPTHGTGGLLAPPQSFNH</sequence>
<gene>
    <name evidence="2" type="ORF">ABL78_4201</name>
</gene>
<dbReference type="Proteomes" id="UP000038009">
    <property type="component" value="Unassembled WGS sequence"/>
</dbReference>
<protein>
    <submittedName>
        <fullName evidence="2">Uncharacterized protein</fullName>
    </submittedName>
</protein>
<evidence type="ECO:0000313" key="3">
    <source>
        <dbReference type="Proteomes" id="UP000038009"/>
    </source>
</evidence>
<evidence type="ECO:0000313" key="2">
    <source>
        <dbReference type="EMBL" id="KPI86731.1"/>
    </source>
</evidence>
<reference evidence="2 3" key="1">
    <citation type="journal article" date="2015" name="PLoS Pathog.">
        <title>Leptomonas seymouri: Adaptations to the Dixenous Life Cycle Analyzed by Genome Sequencing, Transcriptome Profiling and Co-infection with Leishmania donovani.</title>
        <authorList>
            <person name="Kraeva N."/>
            <person name="Butenko A."/>
            <person name="Hlavacova J."/>
            <person name="Kostygov A."/>
            <person name="Myskova J."/>
            <person name="Grybchuk D."/>
            <person name="Lestinova T."/>
            <person name="Votypka J."/>
            <person name="Volf P."/>
            <person name="Opperdoes F."/>
            <person name="Flegontov P."/>
            <person name="Lukes J."/>
            <person name="Yurchenko V."/>
        </authorList>
    </citation>
    <scope>NUCLEOTIDE SEQUENCE [LARGE SCALE GENOMIC DNA]</scope>
    <source>
        <strain evidence="2 3">ATCC 30220</strain>
    </source>
</reference>
<evidence type="ECO:0000256" key="1">
    <source>
        <dbReference type="SAM" id="MobiDB-lite"/>
    </source>
</evidence>
<dbReference type="EMBL" id="LJSK01000118">
    <property type="protein sequence ID" value="KPI86731.1"/>
    <property type="molecule type" value="Genomic_DNA"/>
</dbReference>
<keyword evidence="3" id="KW-1185">Reference proteome</keyword>
<organism evidence="2 3">
    <name type="scientific">Leptomonas seymouri</name>
    <dbReference type="NCBI Taxonomy" id="5684"/>
    <lineage>
        <taxon>Eukaryota</taxon>
        <taxon>Discoba</taxon>
        <taxon>Euglenozoa</taxon>
        <taxon>Kinetoplastea</taxon>
        <taxon>Metakinetoplastina</taxon>
        <taxon>Trypanosomatida</taxon>
        <taxon>Trypanosomatidae</taxon>
        <taxon>Leishmaniinae</taxon>
        <taxon>Leptomonas</taxon>
    </lineage>
</organism>
<name>A0A0N1I561_LEPSE</name>
<accession>A0A0N1I561</accession>